<evidence type="ECO:0000313" key="13">
    <source>
        <dbReference type="RefSeq" id="XP_030047991.1"/>
    </source>
</evidence>
<keyword evidence="5 7" id="KW-0009">Actin-binding</keyword>
<feature type="region of interest" description="Disordered" evidence="9">
    <location>
        <begin position="930"/>
        <end position="960"/>
    </location>
</feature>
<accession>A0A6P7X3N4</accession>
<evidence type="ECO:0000256" key="4">
    <source>
        <dbReference type="ARBA" id="ARBA00022701"/>
    </source>
</evidence>
<dbReference type="PROSITE" id="PS51306">
    <property type="entry name" value="ASD1"/>
    <property type="match status" value="1"/>
</dbReference>
<feature type="compositionally biased region" description="Polar residues" evidence="9">
    <location>
        <begin position="393"/>
        <end position="409"/>
    </location>
</feature>
<feature type="region of interest" description="Disordered" evidence="9">
    <location>
        <begin position="1972"/>
        <end position="2000"/>
    </location>
</feature>
<feature type="compositionally biased region" description="Basic and acidic residues" evidence="9">
    <location>
        <begin position="992"/>
        <end position="1008"/>
    </location>
</feature>
<feature type="compositionally biased region" description="Basic and acidic residues" evidence="9">
    <location>
        <begin position="733"/>
        <end position="743"/>
    </location>
</feature>
<dbReference type="PANTHER" id="PTHR15012">
    <property type="entry name" value="APICAL PROTEIN/SHROOM-RELATED"/>
    <property type="match status" value="1"/>
</dbReference>
<feature type="region of interest" description="Disordered" evidence="9">
    <location>
        <begin position="1195"/>
        <end position="1231"/>
    </location>
</feature>
<feature type="compositionally biased region" description="Basic and acidic residues" evidence="9">
    <location>
        <begin position="646"/>
        <end position="660"/>
    </location>
</feature>
<feature type="region of interest" description="Disordered" evidence="9">
    <location>
        <begin position="389"/>
        <end position="412"/>
    </location>
</feature>
<gene>
    <name evidence="13" type="primary">SHROOM3</name>
</gene>
<dbReference type="GO" id="GO:0005912">
    <property type="term" value="C:adherens junction"/>
    <property type="evidence" value="ECO:0007669"/>
    <property type="project" value="TreeGrafter"/>
</dbReference>
<feature type="region of interest" description="Disordered" evidence="9">
    <location>
        <begin position="1406"/>
        <end position="1438"/>
    </location>
</feature>
<dbReference type="PROSITE" id="PS51307">
    <property type="entry name" value="ASD2"/>
    <property type="match status" value="1"/>
</dbReference>
<feature type="region of interest" description="Disordered" evidence="9">
    <location>
        <begin position="992"/>
        <end position="1027"/>
    </location>
</feature>
<feature type="compositionally biased region" description="Polar residues" evidence="9">
    <location>
        <begin position="347"/>
        <end position="356"/>
    </location>
</feature>
<dbReference type="GO" id="GO:0030864">
    <property type="term" value="C:cortical actin cytoskeleton"/>
    <property type="evidence" value="ECO:0007669"/>
    <property type="project" value="TreeGrafter"/>
</dbReference>
<feature type="domain" description="ASD2" evidence="11">
    <location>
        <begin position="1682"/>
        <end position="1967"/>
    </location>
</feature>
<proteinExistence type="inferred from homology"/>
<evidence type="ECO:0000259" key="10">
    <source>
        <dbReference type="PROSITE" id="PS51306"/>
    </source>
</evidence>
<evidence type="ECO:0000256" key="2">
    <source>
        <dbReference type="ARBA" id="ARBA00006469"/>
    </source>
</evidence>
<feature type="compositionally biased region" description="Polar residues" evidence="9">
    <location>
        <begin position="130"/>
        <end position="146"/>
    </location>
</feature>
<feature type="domain" description="ASD1" evidence="10">
    <location>
        <begin position="901"/>
        <end position="1011"/>
    </location>
</feature>
<evidence type="ECO:0000256" key="6">
    <source>
        <dbReference type="ARBA" id="ARBA00023212"/>
    </source>
</evidence>
<keyword evidence="8" id="KW-0175">Coiled coil</keyword>
<feature type="compositionally biased region" description="Basic and acidic residues" evidence="9">
    <location>
        <begin position="1328"/>
        <end position="1340"/>
    </location>
</feature>
<dbReference type="Pfam" id="PF08688">
    <property type="entry name" value="ASD1"/>
    <property type="match status" value="1"/>
</dbReference>
<dbReference type="PANTHER" id="PTHR15012:SF33">
    <property type="entry name" value="PROTEIN SHROOM3"/>
    <property type="match status" value="1"/>
</dbReference>
<feature type="region of interest" description="Disordered" evidence="9">
    <location>
        <begin position="104"/>
        <end position="192"/>
    </location>
</feature>
<dbReference type="OrthoDB" id="10063560at2759"/>
<dbReference type="GO" id="GO:0043296">
    <property type="term" value="C:apical junction complex"/>
    <property type="evidence" value="ECO:0007669"/>
    <property type="project" value="TreeGrafter"/>
</dbReference>
<dbReference type="FunCoup" id="A0A6P7X3N4">
    <property type="interactions" value="345"/>
</dbReference>
<keyword evidence="4" id="KW-0493">Microtubule</keyword>
<feature type="region of interest" description="Disordered" evidence="9">
    <location>
        <begin position="793"/>
        <end position="821"/>
    </location>
</feature>
<feature type="region of interest" description="Disordered" evidence="9">
    <location>
        <begin position="1466"/>
        <end position="1485"/>
    </location>
</feature>
<dbReference type="InParanoid" id="A0A6P7X3N4"/>
<dbReference type="RefSeq" id="XP_030047991.1">
    <property type="nucleotide sequence ID" value="XM_030192131.1"/>
</dbReference>
<feature type="coiled-coil region" evidence="8">
    <location>
        <begin position="1858"/>
        <end position="1914"/>
    </location>
</feature>
<feature type="region of interest" description="Disordered" evidence="9">
    <location>
        <begin position="1736"/>
        <end position="1756"/>
    </location>
</feature>
<feature type="compositionally biased region" description="Polar residues" evidence="9">
    <location>
        <begin position="755"/>
        <end position="773"/>
    </location>
</feature>
<feature type="region of interest" description="Disordered" evidence="9">
    <location>
        <begin position="1353"/>
        <end position="1383"/>
    </location>
</feature>
<evidence type="ECO:0000256" key="8">
    <source>
        <dbReference type="SAM" id="Coils"/>
    </source>
</evidence>
<dbReference type="CTD" id="57619"/>
<evidence type="ECO:0000256" key="3">
    <source>
        <dbReference type="ARBA" id="ARBA00022490"/>
    </source>
</evidence>
<feature type="region of interest" description="Disordered" evidence="9">
    <location>
        <begin position="1319"/>
        <end position="1340"/>
    </location>
</feature>
<dbReference type="InterPro" id="IPR027685">
    <property type="entry name" value="Shroom_fam"/>
</dbReference>
<feature type="compositionally biased region" description="Polar residues" evidence="9">
    <location>
        <begin position="1015"/>
        <end position="1027"/>
    </location>
</feature>
<dbReference type="InterPro" id="IPR014800">
    <property type="entry name" value="ASD1_dom"/>
</dbReference>
<evidence type="ECO:0000313" key="12">
    <source>
        <dbReference type="Proteomes" id="UP000515156"/>
    </source>
</evidence>
<protein>
    <submittedName>
        <fullName evidence="13">Protein Shroom3</fullName>
    </submittedName>
</protein>
<feature type="compositionally biased region" description="Low complexity" evidence="9">
    <location>
        <begin position="1466"/>
        <end position="1481"/>
    </location>
</feature>
<feature type="compositionally biased region" description="Polar residues" evidence="9">
    <location>
        <begin position="165"/>
        <end position="174"/>
    </location>
</feature>
<feature type="compositionally biased region" description="Polar residues" evidence="9">
    <location>
        <begin position="593"/>
        <end position="625"/>
    </location>
</feature>
<feature type="region of interest" description="Disordered" evidence="9">
    <location>
        <begin position="311"/>
        <end position="372"/>
    </location>
</feature>
<evidence type="ECO:0000259" key="11">
    <source>
        <dbReference type="PROSITE" id="PS51307"/>
    </source>
</evidence>
<feature type="compositionally biased region" description="Basic and acidic residues" evidence="9">
    <location>
        <begin position="1208"/>
        <end position="1218"/>
    </location>
</feature>
<reference evidence="13" key="1">
    <citation type="submission" date="2025-08" db="UniProtKB">
        <authorList>
            <consortium name="RefSeq"/>
        </authorList>
    </citation>
    <scope>IDENTIFICATION</scope>
</reference>
<keyword evidence="3" id="KW-0963">Cytoplasm</keyword>
<evidence type="ECO:0000256" key="9">
    <source>
        <dbReference type="SAM" id="MobiDB-lite"/>
    </source>
</evidence>
<comment type="similarity">
    <text evidence="2">Belongs to the shroom family.</text>
</comment>
<feature type="compositionally biased region" description="Polar residues" evidence="9">
    <location>
        <begin position="793"/>
        <end position="807"/>
    </location>
</feature>
<comment type="subcellular location">
    <subcellularLocation>
        <location evidence="1">Cytoplasm</location>
        <location evidence="1">Cytoskeleton</location>
    </subcellularLocation>
</comment>
<dbReference type="GO" id="GO:0007015">
    <property type="term" value="P:actin filament organization"/>
    <property type="evidence" value="ECO:0007669"/>
    <property type="project" value="TreeGrafter"/>
</dbReference>
<dbReference type="GeneID" id="115462092"/>
<feature type="region of interest" description="Disordered" evidence="9">
    <location>
        <begin position="14"/>
        <end position="34"/>
    </location>
</feature>
<sequence length="2000" mass="224403">MGEGLFLRCAAAGAASRSRLGSPGSPRESRSSSTCSSLGYLSGRSSFGLLLYRSDVFGLRDTCGDESLIPLEASHPLNVASVTTDPQHSKVAWPGGIKLRLKSRRSEPQGRPHSWHSTKFVENHPDPSMMQVSQGTIGTPWHQTYHSSSSTSDLSGYEHGYLSRSPDQYSSRGSMESLDHTPAAYHPCHLSPAKSTNSIDQLAHLHSKRDSAYSSFSTNSSIPEYPPPSFCKERSYSVDNMHSRGSPQEEMKQADIRYVKTVYDAQRGVSEEFEVNSSLLKKCNAQTQLESRNYSKLPDSSKYVSVPMWNHQGRSSSESESQQKGPPMPPARSDSYAAIRHHDKSHSWTSVEQSLPTGALHQPGTPITSSQGHVLKSMFGEGQLHTVLEKSPESSPAVQPKQSYSQVPQPGQPMLPTGVYVVPPPEPHFAQAPLPLANNNGVLYPALAKENGYIPAPPISLKITTACASSTLEENCNQRTGNRFSIFHKSKHVQPIIEQKQEAATMFAQYKLHFPDDSDVIMRSSKWDKNEEGSSSNILHHNKENTNKMQYLEHTTGPQKTHTRTVSEEQAQFLPEENWKSDVHENRDATVQCERNSMPQTQRSSGRIRQGVSSLQSSNRWQNSMETKDTLPRDMYTTKLSLNNKATEDQRGKVSDHCDDFNQQNLSRQEGDVESITQPHSVQPRHEEHSSTTQAKTYDFGRRRLSSSSTQSFQEPKYSKPESNRPRCSVLEKINKIEQREQQSQKSHSAGAPSFNYNYGHNRQNQFSSARSSLNSIEDIRNRINSREQFQNPDRVRSMSTPGTVKSTMHHLHKTDVKSEEARCHPIEIQTAIRHPVKNEQPQGGYSQNDTQRRLPNLQWSKNTFHDTHDPVQEAQVTDNTQDILGSPVDNLFNKAYRNSIKDAQSKVLRATSFKRSDLDINSPFLNKQNKRTQRPASAHVGGKSTFISPHAPKERHNVTPTETSVNVVDQTNKENQASSHQIVRIGARKRLTAEQKKRSYSEPEKINEVGMSDSEPSPLSLQKNGNRFNFPESTVADRRRLFESEVKACSTINLSKPELKQFQQNALAEYIERKTGRRPSSHEAGFLRERSQNSYFQTSLMDNQSISSSSSMNSLQDQSLSYRQRDFGDKQFKAGRISSTLPPGLTGFFDPDFFEQKKVGYPESRSRSSSFASQVKTEKCQDYRSKMEFTKGTHMAHPESLTQSQLAEKEPVLEKRPSSKNSGKSVSVEDLLARSESQTFSLHVRSRSSPAEDSKKQALLVGREFNESFRTAGDPFSSEVTGARSINKSHLEKAMYPFHHRSCHNCSISESEKKITISNVSSQKVPDTQRQDRTSDHGKVTTLNNQHVEVAQNPTLCDSDSSEPTYPASAPHYSISQSSNLPECPSLSVTAATVCYEDMKTKTLNQDFHDSSSPEVIAEGEQKKKSIPPQRPLPQKLKWTHPISEDGFTKRSAFSQLSGQKLFPQWQSLGPQSSSSSEPDTPQRKISLRISESCIHITPPLFNQDDDDDEVFVKEPAPAATESNSELPFPSPPAFVSVEGSDFPGGVERFPPPLPPTLEEEDAGNEKLSVGLEEEAKIRFFQGINSEKDMPSLRSMAQENSWTKSFSPETSIRDTGSFQFQHQPLTGPEEHQNCTDVHQTQHESTPKDPTQDLDIVNLGSKGHSSTYVKMKKTSLEDLKSRDLAKEIISKDRSLSDILDPDSKLKTTMDLMEGLFPKDTSALKESNMRRKKMLNRAASDENNKEEKDTGGSVVSSPTYYSVSAPKAEFLNKFSDLHTDMDKEEEQPDVNEKKLELIGSLTQKLESLKEAKENLMADVKLNTDLGEEVETLIKELCKPNEFDKYRMFIGDLDKVVNLLLSLSGRLARVENELETLGEDANPEERNSLNEKKKVLAGQHEDARELKENLDRRERLVLDILSNYLSEGQFQDYQHFVKMKSALLIEQRVLDDKIKLGQEQLKCLKESLPRDMTLKRKMPSPDSKATSSGESICLLPPLTSSL</sequence>
<dbReference type="Pfam" id="PF08687">
    <property type="entry name" value="ASD2"/>
    <property type="match status" value="1"/>
</dbReference>
<name>A0A6P7X3N4_9AMPH</name>
<keyword evidence="12" id="KW-1185">Reference proteome</keyword>
<evidence type="ECO:0000256" key="1">
    <source>
        <dbReference type="ARBA" id="ARBA00004245"/>
    </source>
</evidence>
<dbReference type="KEGG" id="muo:115462092"/>
<feature type="coiled-coil region" evidence="8">
    <location>
        <begin position="1790"/>
        <end position="1817"/>
    </location>
</feature>
<dbReference type="GO" id="GO:0051015">
    <property type="term" value="F:actin filament binding"/>
    <property type="evidence" value="ECO:0007669"/>
    <property type="project" value="InterPro"/>
</dbReference>
<dbReference type="InterPro" id="IPR014799">
    <property type="entry name" value="ASD2_dom"/>
</dbReference>
<feature type="region of interest" description="Disordered" evidence="9">
    <location>
        <begin position="592"/>
        <end position="773"/>
    </location>
</feature>
<dbReference type="GO" id="GO:0005874">
    <property type="term" value="C:microtubule"/>
    <property type="evidence" value="ECO:0007669"/>
    <property type="project" value="UniProtKB-KW"/>
</dbReference>
<dbReference type="Gene3D" id="6.10.250.3120">
    <property type="match status" value="1"/>
</dbReference>
<dbReference type="Proteomes" id="UP000515156">
    <property type="component" value="Chromosome 2"/>
</dbReference>
<feature type="region of interest" description="Disordered" evidence="9">
    <location>
        <begin position="1517"/>
        <end position="1568"/>
    </location>
</feature>
<evidence type="ECO:0000256" key="7">
    <source>
        <dbReference type="PROSITE-ProRule" id="PRU00637"/>
    </source>
</evidence>
<evidence type="ECO:0000256" key="5">
    <source>
        <dbReference type="ARBA" id="ARBA00023203"/>
    </source>
</evidence>
<keyword evidence="6" id="KW-0206">Cytoskeleton</keyword>
<feature type="compositionally biased region" description="Basic and acidic residues" evidence="9">
    <location>
        <begin position="1738"/>
        <end position="1749"/>
    </location>
</feature>
<feature type="compositionally biased region" description="Polar residues" evidence="9">
    <location>
        <begin position="1353"/>
        <end position="1365"/>
    </location>
</feature>
<dbReference type="GO" id="GO:0016324">
    <property type="term" value="C:apical plasma membrane"/>
    <property type="evidence" value="ECO:0007669"/>
    <property type="project" value="TreeGrafter"/>
</dbReference>
<organism evidence="12 13">
    <name type="scientific">Microcaecilia unicolor</name>
    <dbReference type="NCBI Taxonomy" id="1415580"/>
    <lineage>
        <taxon>Eukaryota</taxon>
        <taxon>Metazoa</taxon>
        <taxon>Chordata</taxon>
        <taxon>Craniata</taxon>
        <taxon>Vertebrata</taxon>
        <taxon>Euteleostomi</taxon>
        <taxon>Amphibia</taxon>
        <taxon>Gymnophiona</taxon>
        <taxon>Siphonopidae</taxon>
        <taxon>Microcaecilia</taxon>
    </lineage>
</organism>